<keyword evidence="1" id="KW-0472">Membrane</keyword>
<sequence>MSNVKDSLLPLLGTLYPWRRRIAYVTLTAFVLSVVVCLFMKNYYQGKTVFYAASQDLFKPEKVFGNSQNEVYYYGSGEDIDRIMTIGNSDEVIDFLIDSFDLWSVYKIKSGTPKAHYKLRKAFRENYNILLTKQDALELTIEDKDPERAAKMTNAARDQIDNLVRSIMKSSQLALASSFQKAIHNKEALMQSTLDSLIYHRRKSGIYDSKGQTEILATRVTEISNTIESEKAKLEALQSAPNLSPKLRDSLQLIKARIAGFTREMKLLNSSDTGSLYSLSNFNIAKGRVEVLESQYARSYDQIAYDLEKLKTYSSAADINVSALHLVEPAEVPLFKSRPKRSIIVLACTMAAFLFSLGAVLVIESYRSTDWSALTKK</sequence>
<keyword evidence="1" id="KW-0812">Transmembrane</keyword>
<dbReference type="InterPro" id="IPR050445">
    <property type="entry name" value="Bact_polysacc_biosynth/exp"/>
</dbReference>
<evidence type="ECO:0000313" key="2">
    <source>
        <dbReference type="EMBL" id="MBK9983431.1"/>
    </source>
</evidence>
<organism evidence="2 3">
    <name type="scientific">Candidatus Opimibacter skivensis</name>
    <dbReference type="NCBI Taxonomy" id="2982028"/>
    <lineage>
        <taxon>Bacteria</taxon>
        <taxon>Pseudomonadati</taxon>
        <taxon>Bacteroidota</taxon>
        <taxon>Saprospiria</taxon>
        <taxon>Saprospirales</taxon>
        <taxon>Saprospiraceae</taxon>
        <taxon>Candidatus Opimibacter</taxon>
    </lineage>
</organism>
<keyword evidence="1" id="KW-1133">Transmembrane helix</keyword>
<comment type="caution">
    <text evidence="2">The sequence shown here is derived from an EMBL/GenBank/DDBJ whole genome shotgun (WGS) entry which is preliminary data.</text>
</comment>
<evidence type="ECO:0000313" key="3">
    <source>
        <dbReference type="Proteomes" id="UP000808337"/>
    </source>
</evidence>
<dbReference type="GO" id="GO:0004713">
    <property type="term" value="F:protein tyrosine kinase activity"/>
    <property type="evidence" value="ECO:0007669"/>
    <property type="project" value="TreeGrafter"/>
</dbReference>
<reference evidence="2 3" key="1">
    <citation type="submission" date="2020-10" db="EMBL/GenBank/DDBJ databases">
        <title>Connecting structure to function with the recovery of over 1000 high-quality activated sludge metagenome-assembled genomes encoding full-length rRNA genes using long-read sequencing.</title>
        <authorList>
            <person name="Singleton C.M."/>
            <person name="Petriglieri F."/>
            <person name="Kristensen J.M."/>
            <person name="Kirkegaard R.H."/>
            <person name="Michaelsen T.Y."/>
            <person name="Andersen M.H."/>
            <person name="Karst S.M."/>
            <person name="Dueholm M.S."/>
            <person name="Nielsen P.H."/>
            <person name="Albertsen M."/>
        </authorList>
    </citation>
    <scope>NUCLEOTIDE SEQUENCE [LARGE SCALE GENOMIC DNA]</scope>
    <source>
        <strain evidence="2">Ribe_18-Q3-R11-54_MAXAC.273</strain>
    </source>
</reference>
<dbReference type="PANTHER" id="PTHR32309:SF13">
    <property type="entry name" value="FERRIC ENTEROBACTIN TRANSPORT PROTEIN FEPE"/>
    <property type="match status" value="1"/>
</dbReference>
<dbReference type="PANTHER" id="PTHR32309">
    <property type="entry name" value="TYROSINE-PROTEIN KINASE"/>
    <property type="match status" value="1"/>
</dbReference>
<evidence type="ECO:0000256" key="1">
    <source>
        <dbReference type="SAM" id="Phobius"/>
    </source>
</evidence>
<evidence type="ECO:0008006" key="4">
    <source>
        <dbReference type="Google" id="ProtNLM"/>
    </source>
</evidence>
<dbReference type="AlphaFoldDB" id="A0A9D7SWA3"/>
<dbReference type="GO" id="GO:0005886">
    <property type="term" value="C:plasma membrane"/>
    <property type="evidence" value="ECO:0007669"/>
    <property type="project" value="TreeGrafter"/>
</dbReference>
<accession>A0A9D7SWA3</accession>
<feature type="transmembrane region" description="Helical" evidence="1">
    <location>
        <begin position="22"/>
        <end position="40"/>
    </location>
</feature>
<feature type="transmembrane region" description="Helical" evidence="1">
    <location>
        <begin position="343"/>
        <end position="363"/>
    </location>
</feature>
<name>A0A9D7SWA3_9BACT</name>
<gene>
    <name evidence="2" type="ORF">IPP15_13770</name>
</gene>
<protein>
    <recommendedName>
        <fullName evidence="4">Polysaccharide chain length determinant N-terminal domain-containing protein</fullName>
    </recommendedName>
</protein>
<dbReference type="EMBL" id="JADKGY010000020">
    <property type="protein sequence ID" value="MBK9983431.1"/>
    <property type="molecule type" value="Genomic_DNA"/>
</dbReference>
<dbReference type="Proteomes" id="UP000808337">
    <property type="component" value="Unassembled WGS sequence"/>
</dbReference>
<proteinExistence type="predicted"/>